<evidence type="ECO:0000256" key="4">
    <source>
        <dbReference type="ARBA" id="ARBA00022989"/>
    </source>
</evidence>
<organism evidence="9 10">
    <name type="scientific">Pocillopora damicornis</name>
    <name type="common">Cauliflower coral</name>
    <name type="synonym">Millepora damicornis</name>
    <dbReference type="NCBI Taxonomy" id="46731"/>
    <lineage>
        <taxon>Eukaryota</taxon>
        <taxon>Metazoa</taxon>
        <taxon>Cnidaria</taxon>
        <taxon>Anthozoa</taxon>
        <taxon>Hexacorallia</taxon>
        <taxon>Scleractinia</taxon>
        <taxon>Astrocoeniina</taxon>
        <taxon>Pocilloporidae</taxon>
        <taxon>Pocillopora</taxon>
    </lineage>
</organism>
<dbReference type="SUPFAM" id="SSF81321">
    <property type="entry name" value="Family A G protein-coupled receptor-like"/>
    <property type="match status" value="3"/>
</dbReference>
<evidence type="ECO:0000256" key="3">
    <source>
        <dbReference type="ARBA" id="ARBA00022692"/>
    </source>
</evidence>
<feature type="transmembrane region" description="Helical" evidence="7">
    <location>
        <begin position="952"/>
        <end position="973"/>
    </location>
</feature>
<feature type="domain" description="G-protein coupled receptors family 1 profile" evidence="8">
    <location>
        <begin position="892"/>
        <end position="1127"/>
    </location>
</feature>
<protein>
    <recommendedName>
        <fullName evidence="8">G-protein coupled receptors family 1 profile domain-containing protein</fullName>
    </recommendedName>
</protein>
<dbReference type="Gene3D" id="1.20.1070.10">
    <property type="entry name" value="Rhodopsin 7-helix transmembrane proteins"/>
    <property type="match status" value="4"/>
</dbReference>
<gene>
    <name evidence="9" type="ORF">pdam_00017423</name>
</gene>
<keyword evidence="5 7" id="KW-0472">Membrane</keyword>
<sequence length="1147" mass="131882">NTITSAILNGHFAELVANNSSMEGPPLSCFHLPDPSFDHVSERYTMNLITAIINIVTAPLAVICNLLICASIIIRLRTPSNLLIASLALSDVFVGLAVQPGYIMYRLMENQHRSVPCFVRIVYANAFYICYGVALMTLATVSYERFVAVRLRARYNAVFSPRRIMKYTAFIWVFNIIFTSLQWADVNKISKGMHLVAWFMSLVIAALDRNSCSSQFVHESIGVLLEKSRNPSGGEGNSRQNYPQIEYFKIGARKRCQFLHKSNGVLSENCNETILQNGSVLNGFAMQWPLKLFTLEQGTNALKRFKYIRAITSLIFIEEVITKEPASARWRVITPSKKICFYLANPFFHKAQERFTVNLLTAIINSVTAPVGVIANLLIVTAIFGCPRLRTPSNLFVASLALSDVFIAVTVQPGYIAYRFVESKRRLVPCFVRIMYNLAFFICFGVSFMTLSAVSYERFVAVRLRVRYNALFSSTRVVKYVLIIWNVNVLLTVLKWAAIVSVVEKIHIMPPRLASSRCAKTTWTGPATTPRHWKSSETTRGQACEEHLLSCRSVLDFELPVLFVLIYDQLFRVRFHYNHYSWTETLAFLNSCTNPLICCWKNREVRRKVKNILKKLNFVCKCFLHLSWSGPYDASYCQLRAVRSSSSSGKVQCCVFLHTNNEVYGFYLGFQYYFHKSAVGRCKQDFKRDAFGGLVHLLSLQWQIWESFFNLRQNRNRMQPANSNLPEQSQRQRQRETRLTKSVSFIVGVYLIRALKYALGIWTVNIFLTAMEWAKIDKAMRGIHLTIWYLCLLASTATQIGVLMANIQPLQLDRDAGFSKLLLKSIYMFLEKHRDSSKIWQQLVVMDLNISSQDSSCFHLPHPLFDLASERFITNLITAIINIVTTPFSFIANMLIIIAIFDCPRLQTPSNLLLATLALSDAFVGLTVQPGYITYRLMENQHRSVPCFARHIYNSAFYVCFSVSFMTLTAVSYERFVAVRLRVRYNAMFSTRRALKYALGIWTVNIFLTALEWAKIDKAMRGIHLTLWYLCLLVSTVTQIGVFVAIRRHNRRVNDQLQVDEKLQRQREVKLAKKILTVVVIYFILNFPVLFVTFYHQILGQNIQTYNHYSWTETLAFLNSCSNPIICYWKKREIFRRVKYLLKKSIC</sequence>
<dbReference type="PRINTS" id="PR00237">
    <property type="entry name" value="GPCRRHODOPSN"/>
</dbReference>
<feature type="transmembrane region" description="Helical" evidence="7">
    <location>
        <begin position="1026"/>
        <end position="1046"/>
    </location>
</feature>
<proteinExistence type="inferred from homology"/>
<accession>A0A3M6V6B7</accession>
<feature type="domain" description="G-protein coupled receptors family 1 profile" evidence="8">
    <location>
        <begin position="46"/>
        <end position="179"/>
    </location>
</feature>
<evidence type="ECO:0000256" key="5">
    <source>
        <dbReference type="ARBA" id="ARBA00023136"/>
    </source>
</evidence>
<feature type="transmembrane region" description="Helical" evidence="7">
    <location>
        <begin position="81"/>
        <end position="102"/>
    </location>
</feature>
<dbReference type="Proteomes" id="UP000275408">
    <property type="component" value="Unassembled WGS sequence"/>
</dbReference>
<evidence type="ECO:0000259" key="8">
    <source>
        <dbReference type="PROSITE" id="PS50262"/>
    </source>
</evidence>
<evidence type="ECO:0000256" key="2">
    <source>
        <dbReference type="ARBA" id="ARBA00022475"/>
    </source>
</evidence>
<keyword evidence="4 7" id="KW-1133">Transmembrane helix</keyword>
<dbReference type="SMART" id="SM01381">
    <property type="entry name" value="7TM_GPCR_Srsx"/>
    <property type="match status" value="1"/>
</dbReference>
<keyword evidence="6" id="KW-0807">Transducer</keyword>
<feature type="transmembrane region" description="Helical" evidence="7">
    <location>
        <begin position="359"/>
        <end position="384"/>
    </location>
</feature>
<name>A0A3M6V6B7_POCDA</name>
<dbReference type="AlphaFoldDB" id="A0A3M6V6B7"/>
<dbReference type="CDD" id="cd00637">
    <property type="entry name" value="7tm_classA_rhodopsin-like"/>
    <property type="match status" value="3"/>
</dbReference>
<feature type="transmembrane region" description="Helical" evidence="7">
    <location>
        <begin position="480"/>
        <end position="503"/>
    </location>
</feature>
<evidence type="ECO:0000256" key="7">
    <source>
        <dbReference type="SAM" id="Phobius"/>
    </source>
</evidence>
<feature type="transmembrane region" description="Helical" evidence="7">
    <location>
        <begin position="994"/>
        <end position="1014"/>
    </location>
</feature>
<dbReference type="InterPro" id="IPR000276">
    <property type="entry name" value="GPCR_Rhodpsn"/>
</dbReference>
<evidence type="ECO:0000313" key="10">
    <source>
        <dbReference type="Proteomes" id="UP000275408"/>
    </source>
</evidence>
<evidence type="ECO:0000256" key="6">
    <source>
        <dbReference type="RuleBase" id="RU000688"/>
    </source>
</evidence>
<keyword evidence="2" id="KW-1003">Cell membrane</keyword>
<feature type="transmembrane region" description="Helical" evidence="7">
    <location>
        <begin position="430"/>
        <end position="454"/>
    </location>
</feature>
<feature type="transmembrane region" description="Helical" evidence="7">
    <location>
        <begin position="396"/>
        <end position="418"/>
    </location>
</feature>
<comment type="similarity">
    <text evidence="6">Belongs to the G-protein coupled receptor 1 family.</text>
</comment>
<feature type="transmembrane region" description="Helical" evidence="7">
    <location>
        <begin position="787"/>
        <end position="807"/>
    </location>
</feature>
<dbReference type="PROSITE" id="PS50262">
    <property type="entry name" value="G_PROTEIN_RECEP_F1_2"/>
    <property type="match status" value="3"/>
</dbReference>
<feature type="transmembrane region" description="Helical" evidence="7">
    <location>
        <begin position="872"/>
        <end position="900"/>
    </location>
</feature>
<feature type="domain" description="G-protein coupled receptors family 1 profile" evidence="8">
    <location>
        <begin position="375"/>
        <end position="566"/>
    </location>
</feature>
<comment type="caution">
    <text evidence="9">The sequence shown here is derived from an EMBL/GenBank/DDBJ whole genome shotgun (WGS) entry which is preliminary data.</text>
</comment>
<feature type="transmembrane region" description="Helical" evidence="7">
    <location>
        <begin position="1075"/>
        <end position="1096"/>
    </location>
</feature>
<dbReference type="Pfam" id="PF00001">
    <property type="entry name" value="7tm_1"/>
    <property type="match status" value="4"/>
</dbReference>
<feature type="non-terminal residue" evidence="9">
    <location>
        <position position="1"/>
    </location>
</feature>
<evidence type="ECO:0000256" key="1">
    <source>
        <dbReference type="ARBA" id="ARBA00004651"/>
    </source>
</evidence>
<comment type="subcellular location">
    <subcellularLocation>
        <location evidence="1">Cell membrane</location>
        <topology evidence="1">Multi-pass membrane protein</topology>
    </subcellularLocation>
</comment>
<dbReference type="GO" id="GO:0005886">
    <property type="term" value="C:plasma membrane"/>
    <property type="evidence" value="ECO:0007669"/>
    <property type="project" value="UniProtKB-SubCell"/>
</dbReference>
<dbReference type="GO" id="GO:0004930">
    <property type="term" value="F:G protein-coupled receptor activity"/>
    <property type="evidence" value="ECO:0007669"/>
    <property type="project" value="UniProtKB-KW"/>
</dbReference>
<dbReference type="InterPro" id="IPR017452">
    <property type="entry name" value="GPCR_Rhodpsn_7TM"/>
</dbReference>
<feature type="transmembrane region" description="Helical" evidence="7">
    <location>
        <begin position="122"/>
        <end position="143"/>
    </location>
</feature>
<feature type="transmembrane region" description="Helical" evidence="7">
    <location>
        <begin position="1108"/>
        <end position="1129"/>
    </location>
</feature>
<keyword evidence="6" id="KW-0297">G-protein coupled receptor</keyword>
<reference evidence="9 10" key="1">
    <citation type="journal article" date="2018" name="Sci. Rep.">
        <title>Comparative analysis of the Pocillopora damicornis genome highlights role of immune system in coral evolution.</title>
        <authorList>
            <person name="Cunning R."/>
            <person name="Bay R.A."/>
            <person name="Gillette P."/>
            <person name="Baker A.C."/>
            <person name="Traylor-Knowles N."/>
        </authorList>
    </citation>
    <scope>NUCLEOTIDE SEQUENCE [LARGE SCALE GENOMIC DNA]</scope>
    <source>
        <strain evidence="9">RSMAS</strain>
        <tissue evidence="9">Whole animal</tissue>
    </source>
</reference>
<dbReference type="EMBL" id="RCHS01000013">
    <property type="protein sequence ID" value="RMX61421.1"/>
    <property type="molecule type" value="Genomic_DNA"/>
</dbReference>
<keyword evidence="6" id="KW-0675">Receptor</keyword>
<keyword evidence="3 6" id="KW-0812">Transmembrane</keyword>
<keyword evidence="10" id="KW-1185">Reference proteome</keyword>
<feature type="transmembrane region" description="Helical" evidence="7">
    <location>
        <begin position="164"/>
        <end position="183"/>
    </location>
</feature>
<evidence type="ECO:0000313" key="9">
    <source>
        <dbReference type="EMBL" id="RMX61421.1"/>
    </source>
</evidence>
<dbReference type="PROSITE" id="PS00237">
    <property type="entry name" value="G_PROTEIN_RECEP_F1_1"/>
    <property type="match status" value="2"/>
</dbReference>
<dbReference type="PANTHER" id="PTHR22750">
    <property type="entry name" value="G-PROTEIN COUPLED RECEPTOR"/>
    <property type="match status" value="1"/>
</dbReference>
<feature type="transmembrane region" description="Helical" evidence="7">
    <location>
        <begin position="912"/>
        <end position="932"/>
    </location>
</feature>
<feature type="transmembrane region" description="Helical" evidence="7">
    <location>
        <begin position="48"/>
        <end position="74"/>
    </location>
</feature>
<dbReference type="OrthoDB" id="9975554at2759"/>